<evidence type="ECO:0000256" key="6">
    <source>
        <dbReference type="ARBA" id="ARBA00032692"/>
    </source>
</evidence>
<evidence type="ECO:0000313" key="9">
    <source>
        <dbReference type="EMBL" id="CAE4621119.1"/>
    </source>
</evidence>
<feature type="compositionally biased region" description="Polar residues" evidence="7">
    <location>
        <begin position="1"/>
        <end position="12"/>
    </location>
</feature>
<feature type="region of interest" description="Disordered" evidence="7">
    <location>
        <begin position="113"/>
        <end position="136"/>
    </location>
</feature>
<gene>
    <name evidence="9" type="ORF">DBRI00130_LOCUS22200</name>
    <name evidence="8" type="ORF">DBRI1063_LOCUS5668</name>
</gene>
<evidence type="ECO:0000256" key="1">
    <source>
        <dbReference type="ARBA" id="ARBA00004371"/>
    </source>
</evidence>
<evidence type="ECO:0000313" key="8">
    <source>
        <dbReference type="EMBL" id="CAD9319932.1"/>
    </source>
</evidence>
<dbReference type="GO" id="GO:0071230">
    <property type="term" value="P:cellular response to amino acid stimulus"/>
    <property type="evidence" value="ECO:0007669"/>
    <property type="project" value="TreeGrafter"/>
</dbReference>
<feature type="compositionally biased region" description="Polar residues" evidence="7">
    <location>
        <begin position="126"/>
        <end position="136"/>
    </location>
</feature>
<organism evidence="9">
    <name type="scientific">Ditylum brightwellii</name>
    <dbReference type="NCBI Taxonomy" id="49249"/>
    <lineage>
        <taxon>Eukaryota</taxon>
        <taxon>Sar</taxon>
        <taxon>Stramenopiles</taxon>
        <taxon>Ochrophyta</taxon>
        <taxon>Bacillariophyta</taxon>
        <taxon>Mediophyceae</taxon>
        <taxon>Lithodesmiophycidae</taxon>
        <taxon>Lithodesmiales</taxon>
        <taxon>Lithodesmiaceae</taxon>
        <taxon>Ditylum</taxon>
    </lineage>
</organism>
<comment type="similarity">
    <text evidence="3">Belongs to the LAMTOR5 family.</text>
</comment>
<protein>
    <recommendedName>
        <fullName evidence="6">Late endosomal/lysosomal adaptor and MAPK and MTOR activator 5</fullName>
    </recommendedName>
</protein>
<evidence type="ECO:0000256" key="4">
    <source>
        <dbReference type="ARBA" id="ARBA00022490"/>
    </source>
</evidence>
<evidence type="ECO:0000256" key="2">
    <source>
        <dbReference type="ARBA" id="ARBA00004496"/>
    </source>
</evidence>
<dbReference type="InterPro" id="IPR024135">
    <property type="entry name" value="LAMTOR5"/>
</dbReference>
<dbReference type="Pfam" id="PF16672">
    <property type="entry name" value="LAMTOR5"/>
    <property type="match status" value="1"/>
</dbReference>
<evidence type="ECO:0000256" key="7">
    <source>
        <dbReference type="SAM" id="MobiDB-lite"/>
    </source>
</evidence>
<dbReference type="GO" id="GO:0071986">
    <property type="term" value="C:Ragulator complex"/>
    <property type="evidence" value="ECO:0007669"/>
    <property type="project" value="InterPro"/>
</dbReference>
<dbReference type="AlphaFoldDB" id="A0A6S9CT86"/>
<dbReference type="GO" id="GO:1904263">
    <property type="term" value="P:positive regulation of TORC1 signaling"/>
    <property type="evidence" value="ECO:0007669"/>
    <property type="project" value="TreeGrafter"/>
</dbReference>
<proteinExistence type="inferred from homology"/>
<sequence>MVNGTTGETSPRSGEDAPISPQRNDDPKATTGSVGGGALCNDLSGLCLGARGEIETSKSGVYTSIARLASQLDSGREGGDVPLITIQTNRSALLIKEYYGHAVVLRVPTDAEAEGDISEEKHDNIVAQQDSSAAES</sequence>
<evidence type="ECO:0000256" key="5">
    <source>
        <dbReference type="ARBA" id="ARBA00023228"/>
    </source>
</evidence>
<dbReference type="PANTHER" id="PTHR13342">
    <property type="entry name" value="RAGULATOR COMPLEX PROTEIN LAMTOR5"/>
    <property type="match status" value="1"/>
</dbReference>
<dbReference type="EMBL" id="HBNS01028217">
    <property type="protein sequence ID" value="CAE4621119.1"/>
    <property type="molecule type" value="Transcribed_RNA"/>
</dbReference>
<dbReference type="EMBL" id="HBGN01008831">
    <property type="protein sequence ID" value="CAD9319932.1"/>
    <property type="molecule type" value="Transcribed_RNA"/>
</dbReference>
<comment type="subcellular location">
    <subcellularLocation>
        <location evidence="2">Cytoplasm</location>
    </subcellularLocation>
    <subcellularLocation>
        <location evidence="1">Lysosome</location>
    </subcellularLocation>
</comment>
<dbReference type="PANTHER" id="PTHR13342:SF2">
    <property type="entry name" value="RAGULATOR COMPLEX PROTEIN LAMTOR5"/>
    <property type="match status" value="1"/>
</dbReference>
<reference evidence="9" key="1">
    <citation type="submission" date="2021-01" db="EMBL/GenBank/DDBJ databases">
        <authorList>
            <person name="Corre E."/>
            <person name="Pelletier E."/>
            <person name="Niang G."/>
            <person name="Scheremetjew M."/>
            <person name="Finn R."/>
            <person name="Kale V."/>
            <person name="Holt S."/>
            <person name="Cochrane G."/>
            <person name="Meng A."/>
            <person name="Brown T."/>
            <person name="Cohen L."/>
        </authorList>
    </citation>
    <scope>NUCLEOTIDE SEQUENCE</scope>
    <source>
        <strain evidence="9">GSO104</strain>
        <strain evidence="8">Pop2</strain>
    </source>
</reference>
<keyword evidence="4" id="KW-0963">Cytoplasm</keyword>
<name>A0A6S9CT86_9STRA</name>
<dbReference type="Gene3D" id="3.30.450.30">
    <property type="entry name" value="Dynein light chain 2a, cytoplasmic"/>
    <property type="match status" value="1"/>
</dbReference>
<accession>A0A6S9CT86</accession>
<dbReference type="GO" id="GO:0005085">
    <property type="term" value="F:guanyl-nucleotide exchange factor activity"/>
    <property type="evidence" value="ECO:0007669"/>
    <property type="project" value="TreeGrafter"/>
</dbReference>
<keyword evidence="5" id="KW-0458">Lysosome</keyword>
<dbReference type="GO" id="GO:0005764">
    <property type="term" value="C:lysosome"/>
    <property type="evidence" value="ECO:0007669"/>
    <property type="project" value="UniProtKB-SubCell"/>
</dbReference>
<evidence type="ECO:0000256" key="3">
    <source>
        <dbReference type="ARBA" id="ARBA00007795"/>
    </source>
</evidence>
<feature type="region of interest" description="Disordered" evidence="7">
    <location>
        <begin position="1"/>
        <end position="35"/>
    </location>
</feature>